<sequence>MTAPRLHRPFGAALAFVTLALSQPLAAADFQLDNVRMEFGLVTLSAPKLEVKGSALEREAFRSLLDIKSGETALARIDRLSAAEIRAPELVVEVAQGQQKQITTYRDVRFSDVRDGQIARGESAGGSIAGQTPEGGKLSGTLLALRFEGFDVRQTARVLVDRVSAGQTEPLRPLLRRAEQDGYSIDMGPAGKMSFGRTTSRDVAAAVGPEPLGDLLSRAMALSEQTAAGGAAKDDPVRREAEKRMGIALLGFYDRVEIGSGEIRDMVMTVVDPKAAKPGAKPDPVEIRISRIAYGQEAPEKSGFAIEGLKFAGGGGRGSVDSISYVGFSYGPVVKALLEDLGRPGSGPDMDDWRRYVPTLGTMRVVGLSVDAPPAKPGAAPVKVALGTFEMKAGEQFNGIPTSLSLTLDKLVAPITEGAGNPAARDLIAMGIRSLDLSAKVDLAWDAARNELAIRQVSLGGDGLARLNLSGTLGNVTKDLFSNDAALAQVAALGATARGLTAKLENFGLVEKLIANEARKAGRKPEEMRQQFAMIASLGLASILGPSDAAKALTAAVSRFVAKPGTLTLDAKAKSASGLGLADVITITDPTEILDKIDLKADAQ</sequence>
<evidence type="ECO:0000313" key="2">
    <source>
        <dbReference type="EMBL" id="MFC5507870.1"/>
    </source>
</evidence>
<organism evidence="2 3">
    <name type="scientific">Bosea massiliensis</name>
    <dbReference type="NCBI Taxonomy" id="151419"/>
    <lineage>
        <taxon>Bacteria</taxon>
        <taxon>Pseudomonadati</taxon>
        <taxon>Pseudomonadota</taxon>
        <taxon>Alphaproteobacteria</taxon>
        <taxon>Hyphomicrobiales</taxon>
        <taxon>Boseaceae</taxon>
        <taxon>Bosea</taxon>
    </lineage>
</organism>
<protein>
    <submittedName>
        <fullName evidence="2">Uncharacterized protein</fullName>
    </submittedName>
</protein>
<dbReference type="Proteomes" id="UP001596060">
    <property type="component" value="Unassembled WGS sequence"/>
</dbReference>
<keyword evidence="1" id="KW-0732">Signal</keyword>
<dbReference type="RefSeq" id="WP_066735115.1">
    <property type="nucleotide sequence ID" value="NZ_JBHSLU010000073.1"/>
</dbReference>
<gene>
    <name evidence="2" type="ORF">ACFPN9_21750</name>
</gene>
<comment type="caution">
    <text evidence="2">The sequence shown here is derived from an EMBL/GenBank/DDBJ whole genome shotgun (WGS) entry which is preliminary data.</text>
</comment>
<reference evidence="3" key="1">
    <citation type="journal article" date="2019" name="Int. J. Syst. Evol. Microbiol.">
        <title>The Global Catalogue of Microorganisms (GCM) 10K type strain sequencing project: providing services to taxonomists for standard genome sequencing and annotation.</title>
        <authorList>
            <consortium name="The Broad Institute Genomics Platform"/>
            <consortium name="The Broad Institute Genome Sequencing Center for Infectious Disease"/>
            <person name="Wu L."/>
            <person name="Ma J."/>
        </authorList>
    </citation>
    <scope>NUCLEOTIDE SEQUENCE [LARGE SCALE GENOMIC DNA]</scope>
    <source>
        <strain evidence="3">CCUG 43117</strain>
    </source>
</reference>
<evidence type="ECO:0000256" key="1">
    <source>
        <dbReference type="SAM" id="SignalP"/>
    </source>
</evidence>
<keyword evidence="3" id="KW-1185">Reference proteome</keyword>
<name>A0ABW0P5Y1_9HYPH</name>
<dbReference type="EMBL" id="JBHSLU010000073">
    <property type="protein sequence ID" value="MFC5507870.1"/>
    <property type="molecule type" value="Genomic_DNA"/>
</dbReference>
<feature type="signal peptide" evidence="1">
    <location>
        <begin position="1"/>
        <end position="27"/>
    </location>
</feature>
<feature type="chain" id="PRO_5046360354" evidence="1">
    <location>
        <begin position="28"/>
        <end position="604"/>
    </location>
</feature>
<accession>A0ABW0P5Y1</accession>
<evidence type="ECO:0000313" key="3">
    <source>
        <dbReference type="Proteomes" id="UP001596060"/>
    </source>
</evidence>
<proteinExistence type="predicted"/>